<reference evidence="1 2" key="1">
    <citation type="journal article" date="2023" name="Science">
        <title>Complex scaffold remodeling in plant triterpene biosynthesis.</title>
        <authorList>
            <person name="De La Pena R."/>
            <person name="Hodgson H."/>
            <person name="Liu J.C."/>
            <person name="Stephenson M.J."/>
            <person name="Martin A.C."/>
            <person name="Owen C."/>
            <person name="Harkess A."/>
            <person name="Leebens-Mack J."/>
            <person name="Jimenez L.E."/>
            <person name="Osbourn A."/>
            <person name="Sattely E.S."/>
        </authorList>
    </citation>
    <scope>NUCLEOTIDE SEQUENCE [LARGE SCALE GENOMIC DNA]</scope>
    <source>
        <strain evidence="2">cv. JPN11</strain>
        <tissue evidence="1">Leaf</tissue>
    </source>
</reference>
<organism evidence="1 2">
    <name type="scientific">Melia azedarach</name>
    <name type="common">Chinaberry tree</name>
    <dbReference type="NCBI Taxonomy" id="155640"/>
    <lineage>
        <taxon>Eukaryota</taxon>
        <taxon>Viridiplantae</taxon>
        <taxon>Streptophyta</taxon>
        <taxon>Embryophyta</taxon>
        <taxon>Tracheophyta</taxon>
        <taxon>Spermatophyta</taxon>
        <taxon>Magnoliopsida</taxon>
        <taxon>eudicotyledons</taxon>
        <taxon>Gunneridae</taxon>
        <taxon>Pentapetalae</taxon>
        <taxon>rosids</taxon>
        <taxon>malvids</taxon>
        <taxon>Sapindales</taxon>
        <taxon>Meliaceae</taxon>
        <taxon>Melia</taxon>
    </lineage>
</organism>
<accession>A0ACC1X5C0</accession>
<sequence>MAPASVRRGTRLPSWCFSKRAATTTKINRAREFLLTFFVFNGLTVTSTNVFFADKHIRYSPLPSPAC</sequence>
<name>A0ACC1X5C0_MELAZ</name>
<keyword evidence="2" id="KW-1185">Reference proteome</keyword>
<proteinExistence type="predicted"/>
<dbReference type="Proteomes" id="UP001164539">
    <property type="component" value="Chromosome 11"/>
</dbReference>
<gene>
    <name evidence="1" type="ORF">OWV82_020154</name>
</gene>
<protein>
    <submittedName>
        <fullName evidence="1">Uncharacterized protein</fullName>
    </submittedName>
</protein>
<evidence type="ECO:0000313" key="2">
    <source>
        <dbReference type="Proteomes" id="UP001164539"/>
    </source>
</evidence>
<dbReference type="EMBL" id="CM051404">
    <property type="protein sequence ID" value="KAJ4706517.1"/>
    <property type="molecule type" value="Genomic_DNA"/>
</dbReference>
<evidence type="ECO:0000313" key="1">
    <source>
        <dbReference type="EMBL" id="KAJ4706517.1"/>
    </source>
</evidence>
<comment type="caution">
    <text evidence="1">The sequence shown here is derived from an EMBL/GenBank/DDBJ whole genome shotgun (WGS) entry which is preliminary data.</text>
</comment>